<protein>
    <recommendedName>
        <fullName evidence="7">ABC transmembrane type-1 domain-containing protein</fullName>
    </recommendedName>
</protein>
<dbReference type="GO" id="GO:0016020">
    <property type="term" value="C:membrane"/>
    <property type="evidence" value="ECO:0007669"/>
    <property type="project" value="InterPro"/>
</dbReference>
<evidence type="ECO:0000256" key="4">
    <source>
        <dbReference type="SAM" id="Phobius"/>
    </source>
</evidence>
<accession>A0A9W9MI11</accession>
<evidence type="ECO:0000313" key="5">
    <source>
        <dbReference type="EMBL" id="KAJ5201502.1"/>
    </source>
</evidence>
<proteinExistence type="predicted"/>
<evidence type="ECO:0000256" key="2">
    <source>
        <dbReference type="ARBA" id="ARBA00022989"/>
    </source>
</evidence>
<keyword evidence="6" id="KW-1185">Reference proteome</keyword>
<dbReference type="OrthoDB" id="6500128at2759"/>
<dbReference type="RefSeq" id="XP_058307418.1">
    <property type="nucleotide sequence ID" value="XM_058453227.1"/>
</dbReference>
<evidence type="ECO:0000256" key="1">
    <source>
        <dbReference type="ARBA" id="ARBA00022692"/>
    </source>
</evidence>
<comment type="caution">
    <text evidence="5">The sequence shown here is derived from an EMBL/GenBank/DDBJ whole genome shotgun (WGS) entry which is preliminary data.</text>
</comment>
<dbReference type="GeneID" id="83180528"/>
<keyword evidence="1 4" id="KW-0812">Transmembrane</keyword>
<evidence type="ECO:0000313" key="6">
    <source>
        <dbReference type="Proteomes" id="UP001150904"/>
    </source>
</evidence>
<sequence length="83" mass="8849">MVDPQIHRDEVLGRQVNGLPGRKVAKSVFQFATPLDLVIIAISGLSAVVAGGLNPFLTVLYGQLVGSFNGFQDGTISVYDRFG</sequence>
<keyword evidence="3 4" id="KW-0472">Membrane</keyword>
<evidence type="ECO:0000256" key="3">
    <source>
        <dbReference type="ARBA" id="ARBA00023136"/>
    </source>
</evidence>
<reference evidence="5" key="1">
    <citation type="submission" date="2022-12" db="EMBL/GenBank/DDBJ databases">
        <authorList>
            <person name="Petersen C."/>
        </authorList>
    </citation>
    <scope>NUCLEOTIDE SEQUENCE</scope>
    <source>
        <strain evidence="5">IBT 15544</strain>
    </source>
</reference>
<dbReference type="Gene3D" id="1.20.1560.10">
    <property type="entry name" value="ABC transporter type 1, transmembrane domain"/>
    <property type="match status" value="1"/>
</dbReference>
<evidence type="ECO:0008006" key="7">
    <source>
        <dbReference type="Google" id="ProtNLM"/>
    </source>
</evidence>
<keyword evidence="2 4" id="KW-1133">Transmembrane helix</keyword>
<reference evidence="5" key="2">
    <citation type="journal article" date="2023" name="IMA Fungus">
        <title>Comparative genomic study of the Penicillium genus elucidates a diverse pangenome and 15 lateral gene transfer events.</title>
        <authorList>
            <person name="Petersen C."/>
            <person name="Sorensen T."/>
            <person name="Nielsen M.R."/>
            <person name="Sondergaard T.E."/>
            <person name="Sorensen J.L."/>
            <person name="Fitzpatrick D.A."/>
            <person name="Frisvad J.C."/>
            <person name="Nielsen K.L."/>
        </authorList>
    </citation>
    <scope>NUCLEOTIDE SEQUENCE</scope>
    <source>
        <strain evidence="5">IBT 15544</strain>
    </source>
</reference>
<dbReference type="GO" id="GO:0005524">
    <property type="term" value="F:ATP binding"/>
    <property type="evidence" value="ECO:0007669"/>
    <property type="project" value="InterPro"/>
</dbReference>
<dbReference type="AlphaFoldDB" id="A0A9W9MI11"/>
<feature type="transmembrane region" description="Helical" evidence="4">
    <location>
        <begin position="37"/>
        <end position="61"/>
    </location>
</feature>
<dbReference type="Proteomes" id="UP001150904">
    <property type="component" value="Unassembled WGS sequence"/>
</dbReference>
<name>A0A9W9MI11_9EURO</name>
<dbReference type="InterPro" id="IPR036640">
    <property type="entry name" value="ABC1_TM_sf"/>
</dbReference>
<organism evidence="5 6">
    <name type="scientific">Penicillium cinerascens</name>
    <dbReference type="NCBI Taxonomy" id="70096"/>
    <lineage>
        <taxon>Eukaryota</taxon>
        <taxon>Fungi</taxon>
        <taxon>Dikarya</taxon>
        <taxon>Ascomycota</taxon>
        <taxon>Pezizomycotina</taxon>
        <taxon>Eurotiomycetes</taxon>
        <taxon>Eurotiomycetidae</taxon>
        <taxon>Eurotiales</taxon>
        <taxon>Aspergillaceae</taxon>
        <taxon>Penicillium</taxon>
    </lineage>
</organism>
<gene>
    <name evidence="5" type="ORF">N7498_006165</name>
</gene>
<dbReference type="EMBL" id="JAPQKR010000013">
    <property type="protein sequence ID" value="KAJ5201502.1"/>
    <property type="molecule type" value="Genomic_DNA"/>
</dbReference>